<feature type="transmembrane region" description="Helical" evidence="13">
    <location>
        <begin position="51"/>
        <end position="76"/>
    </location>
</feature>
<sequence>MDLSSKVTLVYSFFAPILAVTAGAFTNAYITFVILLDYFKTKMMSSSNKILLALSLSNGYFSFLLFVCSIISFVWPHIATNNYIKGCILALLIFGISSTAWITTCLCVFYFVKIINFSSGLFAWFKLKIDIIVPWLILVSEVVSLGCSFLTLLPSVNIQEPSSNSSMFYSLNSTSGATGISADFIKVTFIAVCVPLLIMIVTTFPTIRTLYLHSRRMKNTGTSSSLAPHQSAVFMMAWLLFLYTVFFVVLFTGFIQSFTPPSFAYWMTYNLIYVATLVQSVVQILGNPKLKEAITICCCFVCHKSW</sequence>
<dbReference type="Xenbase" id="XB-GENE-22069262">
    <property type="gene designation" value="tas2r8"/>
</dbReference>
<dbReference type="Proteomes" id="UP000008143">
    <property type="component" value="Chromosome 9"/>
</dbReference>
<feature type="transmembrane region" description="Helical" evidence="13">
    <location>
        <begin position="263"/>
        <end position="282"/>
    </location>
</feature>
<evidence type="ECO:0000256" key="9">
    <source>
        <dbReference type="ARBA" id="ARBA00023170"/>
    </source>
</evidence>
<dbReference type="OMA" id="AWITTCL"/>
<organism evidence="14">
    <name type="scientific">Xenopus tropicalis</name>
    <name type="common">Western clawed frog</name>
    <name type="synonym">Silurana tropicalis</name>
    <dbReference type="NCBI Taxonomy" id="8364"/>
    <lineage>
        <taxon>Eukaryota</taxon>
        <taxon>Metazoa</taxon>
        <taxon>Chordata</taxon>
        <taxon>Craniata</taxon>
        <taxon>Vertebrata</taxon>
        <taxon>Euteleostomi</taxon>
        <taxon>Amphibia</taxon>
        <taxon>Batrachia</taxon>
        <taxon>Anura</taxon>
        <taxon>Pipoidea</taxon>
        <taxon>Pipidae</taxon>
        <taxon>Xenopodinae</taxon>
        <taxon>Xenopus</taxon>
        <taxon>Silurana</taxon>
    </lineage>
</organism>
<dbReference type="HOGENOM" id="CLU_072337_3_0_1"/>
<evidence type="ECO:0000313" key="17">
    <source>
        <dbReference type="Xenbase" id="XB-GENE-22069262"/>
    </source>
</evidence>
<feature type="transmembrane region" description="Helical" evidence="13">
    <location>
        <begin position="88"/>
        <end position="112"/>
    </location>
</feature>
<name>Q2AB52_XENTR</name>
<proteinExistence type="inferred from homology"/>
<keyword evidence="5 12" id="KW-0812">Transmembrane</keyword>
<keyword evidence="15" id="KW-1185">Reference proteome</keyword>
<reference evidence="16" key="2">
    <citation type="submission" date="2025-04" db="UniProtKB">
        <authorList>
            <consortium name="RefSeq"/>
        </authorList>
    </citation>
    <scope>IDENTIFICATION</scope>
</reference>
<keyword evidence="8 12" id="KW-0472">Membrane</keyword>
<dbReference type="PANTHER" id="PTHR11394:SF169">
    <property type="entry name" value="TASTE RECEPTOR TYPE 2"/>
    <property type="match status" value="1"/>
</dbReference>
<keyword evidence="10 12" id="KW-0807">Transducer</keyword>
<comment type="subcellular location">
    <subcellularLocation>
        <location evidence="1 12">Membrane</location>
        <topology evidence="1 12">Multi-pass membrane protein</topology>
    </subcellularLocation>
</comment>
<keyword evidence="9 12" id="KW-0675">Receptor</keyword>
<evidence type="ECO:0000256" key="4">
    <source>
        <dbReference type="ARBA" id="ARBA00022606"/>
    </source>
</evidence>
<dbReference type="PhylomeDB" id="Q2AB52"/>
<dbReference type="AGR" id="Xenbase:XB-GENE-22069262"/>
<evidence type="ECO:0000256" key="5">
    <source>
        <dbReference type="ARBA" id="ARBA00022692"/>
    </source>
</evidence>
<comment type="similarity">
    <text evidence="2 11">Belongs to the G-protein coupled receptor T2R family.</text>
</comment>
<dbReference type="PaxDb" id="8364-ENSXETP00000062164"/>
<dbReference type="GO" id="GO:0033038">
    <property type="term" value="F:bitter taste receptor activity"/>
    <property type="evidence" value="ECO:0000318"/>
    <property type="project" value="GO_Central"/>
</dbReference>
<dbReference type="Pfam" id="PF05296">
    <property type="entry name" value="TAS2R"/>
    <property type="match status" value="1"/>
</dbReference>
<dbReference type="AlphaFoldDB" id="Q2AB52"/>
<dbReference type="CTD" id="50836"/>
<evidence type="ECO:0000256" key="2">
    <source>
        <dbReference type="ARBA" id="ARBA00007376"/>
    </source>
</evidence>
<dbReference type="InterPro" id="IPR007960">
    <property type="entry name" value="TAS2R"/>
</dbReference>
<evidence type="ECO:0000256" key="10">
    <source>
        <dbReference type="ARBA" id="ARBA00023224"/>
    </source>
</evidence>
<keyword evidence="6 13" id="KW-1133">Transmembrane helix</keyword>
<accession>Q2AB52</accession>
<evidence type="ECO:0000256" key="13">
    <source>
        <dbReference type="SAM" id="Phobius"/>
    </source>
</evidence>
<dbReference type="PANTHER" id="PTHR11394">
    <property type="entry name" value="TASTE RECEPTOR TYPE 2"/>
    <property type="match status" value="1"/>
</dbReference>
<keyword evidence="4 12" id="KW-0716">Sensory transduction</keyword>
<dbReference type="GO" id="GO:0016020">
    <property type="term" value="C:membrane"/>
    <property type="evidence" value="ECO:0000318"/>
    <property type="project" value="GO_Central"/>
</dbReference>
<evidence type="ECO:0000256" key="11">
    <source>
        <dbReference type="RuleBase" id="RU004423"/>
    </source>
</evidence>
<feature type="transmembrane region" description="Helical" evidence="13">
    <location>
        <begin position="13"/>
        <end position="39"/>
    </location>
</feature>
<evidence type="ECO:0000256" key="1">
    <source>
        <dbReference type="ARBA" id="ARBA00004141"/>
    </source>
</evidence>
<evidence type="ECO:0000313" key="16">
    <source>
        <dbReference type="RefSeq" id="NP_001165490.1"/>
    </source>
</evidence>
<dbReference type="GO" id="GO:0004930">
    <property type="term" value="F:G protein-coupled receptor activity"/>
    <property type="evidence" value="ECO:0007669"/>
    <property type="project" value="UniProtKB-KW"/>
</dbReference>
<evidence type="ECO:0000256" key="8">
    <source>
        <dbReference type="ARBA" id="ARBA00023136"/>
    </source>
</evidence>
<feature type="transmembrane region" description="Helical" evidence="13">
    <location>
        <begin position="232"/>
        <end position="257"/>
    </location>
</feature>
<evidence type="ECO:0000256" key="3">
    <source>
        <dbReference type="ARBA" id="ARBA00022480"/>
    </source>
</evidence>
<dbReference type="STRING" id="8364.ENSXETP00000033606"/>
<dbReference type="OrthoDB" id="8876749at2759"/>
<reference evidence="14 16" key="1">
    <citation type="journal article" date="2006" name="Mol. Biol. Evol.">
        <title>Lineage-specific expansions and contractions of the bitter taste receptor gene repertoire in vertebrates.</title>
        <authorList>
            <consortium name="SMBE Tri-National Young Investigators"/>
            <person name="Go Y."/>
        </authorList>
    </citation>
    <scope>NUCLEOTIDE SEQUENCE</scope>
</reference>
<dbReference type="KEGG" id="xtr:100335082"/>
<gene>
    <name evidence="16 17" type="primary">tas2r8</name>
    <name evidence="16" type="synonym">t2r33</name>
</gene>
<feature type="transmembrane region" description="Helical" evidence="13">
    <location>
        <begin position="132"/>
        <end position="153"/>
    </location>
</feature>
<dbReference type="GO" id="GO:0001580">
    <property type="term" value="P:detection of chemical stimulus involved in sensory perception of bitter taste"/>
    <property type="evidence" value="ECO:0000318"/>
    <property type="project" value="GO_Central"/>
</dbReference>
<evidence type="ECO:0000313" key="14">
    <source>
        <dbReference type="EMBL" id="BAE80415.1"/>
    </source>
</evidence>
<dbReference type="Gene3D" id="1.20.1070.10">
    <property type="entry name" value="Rhodopsin 7-helix transmembrane proteins"/>
    <property type="match status" value="1"/>
</dbReference>
<dbReference type="EMBL" id="AB249801">
    <property type="protein sequence ID" value="BAE80415.1"/>
    <property type="molecule type" value="Genomic_DNA"/>
</dbReference>
<dbReference type="SUPFAM" id="SSF81321">
    <property type="entry name" value="Family A G protein-coupled receptor-like"/>
    <property type="match status" value="1"/>
</dbReference>
<feature type="transmembrane region" description="Helical" evidence="13">
    <location>
        <begin position="189"/>
        <end position="211"/>
    </location>
</feature>
<evidence type="ECO:0000256" key="12">
    <source>
        <dbReference type="RuleBase" id="RU004424"/>
    </source>
</evidence>
<dbReference type="GeneID" id="100335082"/>
<evidence type="ECO:0000256" key="7">
    <source>
        <dbReference type="ARBA" id="ARBA00023040"/>
    </source>
</evidence>
<keyword evidence="7 12" id="KW-0297">G-protein coupled receptor</keyword>
<protein>
    <recommendedName>
        <fullName evidence="12">Taste receptor type 2</fullName>
    </recommendedName>
</protein>
<keyword evidence="3 12" id="KW-0919">Taste</keyword>
<evidence type="ECO:0000313" key="15">
    <source>
        <dbReference type="Proteomes" id="UP000008143"/>
    </source>
</evidence>
<dbReference type="RefSeq" id="NP_001165490.1">
    <property type="nucleotide sequence ID" value="NM_001172019.1"/>
</dbReference>
<evidence type="ECO:0000256" key="6">
    <source>
        <dbReference type="ARBA" id="ARBA00022989"/>
    </source>
</evidence>
<dbReference type="FunFam" id="1.20.1070.10:FF:000055">
    <property type="entry name" value="Taste receptor type 2"/>
    <property type="match status" value="1"/>
</dbReference>